<accession>A0ABR7VXZ5</accession>
<sequence length="47" mass="5210">MIGEIEESNGKVSSIAYNLKSAQKRMESRINELALTTFANSGMDSRM</sequence>
<gene>
    <name evidence="1" type="ORF">HZY62_09595</name>
</gene>
<dbReference type="RefSeq" id="WP_190263535.1">
    <property type="nucleotide sequence ID" value="NZ_CAJQNU010000015.1"/>
</dbReference>
<proteinExistence type="predicted"/>
<organism evidence="1 2">
    <name type="scientific">Maribacter polysiphoniae</name>
    <dbReference type="NCBI Taxonomy" id="429344"/>
    <lineage>
        <taxon>Bacteria</taxon>
        <taxon>Pseudomonadati</taxon>
        <taxon>Bacteroidota</taxon>
        <taxon>Flavobacteriia</taxon>
        <taxon>Flavobacteriales</taxon>
        <taxon>Flavobacteriaceae</taxon>
        <taxon>Maribacter</taxon>
    </lineage>
</organism>
<reference evidence="1 2" key="1">
    <citation type="submission" date="2020-07" db="EMBL/GenBank/DDBJ databases">
        <title>The draft genome sequence of Maribacter polysiphoniae KCTC 22021.</title>
        <authorList>
            <person name="Mu L."/>
        </authorList>
    </citation>
    <scope>NUCLEOTIDE SEQUENCE [LARGE SCALE GENOMIC DNA]</scope>
    <source>
        <strain evidence="1 2">KCTC 22021</strain>
    </source>
</reference>
<keyword evidence="2" id="KW-1185">Reference proteome</keyword>
<protein>
    <submittedName>
        <fullName evidence="1">Uncharacterized protein</fullName>
    </submittedName>
</protein>
<evidence type="ECO:0000313" key="2">
    <source>
        <dbReference type="Proteomes" id="UP000651837"/>
    </source>
</evidence>
<evidence type="ECO:0000313" key="1">
    <source>
        <dbReference type="EMBL" id="MBD1260838.1"/>
    </source>
</evidence>
<name>A0ABR7VXZ5_9FLAO</name>
<dbReference type="EMBL" id="JACWLN010000003">
    <property type="protein sequence ID" value="MBD1260838.1"/>
    <property type="molecule type" value="Genomic_DNA"/>
</dbReference>
<dbReference type="Proteomes" id="UP000651837">
    <property type="component" value="Unassembled WGS sequence"/>
</dbReference>
<comment type="caution">
    <text evidence="1">The sequence shown here is derived from an EMBL/GenBank/DDBJ whole genome shotgun (WGS) entry which is preliminary data.</text>
</comment>